<comment type="caution">
    <text evidence="2">The sequence shown here is derived from an EMBL/GenBank/DDBJ whole genome shotgun (WGS) entry which is preliminary data.</text>
</comment>
<sequence length="194" mass="21372">MKKSTTNSLLVIIVLVVVVTAVAIKFGLPYLQNVKQNKSSSNQVKTSKLVSSLKSSSTSQHSSSQVSTNSDSTSSLSSASSAEAFNQKQAQTGIDVSALTTDQCILWAVSERYSYQNADEQSWDAVRNSLDSARIIPYNESSDGFVHIQFNYGSIPCNYYIDSDYNLKNEQGDTVSHYPTEFVNQKANDYLLNH</sequence>
<gene>
    <name evidence="2" type="ORF">FC36_GL000744</name>
</gene>
<name>A0A0R1TWQ5_9LACO</name>
<accession>A0A0R1TWQ5</accession>
<evidence type="ECO:0000313" key="3">
    <source>
        <dbReference type="Proteomes" id="UP000051048"/>
    </source>
</evidence>
<organism evidence="2 3">
    <name type="scientific">Ligilactobacillus equi DSM 15833 = JCM 10991</name>
    <dbReference type="NCBI Taxonomy" id="1423740"/>
    <lineage>
        <taxon>Bacteria</taxon>
        <taxon>Bacillati</taxon>
        <taxon>Bacillota</taxon>
        <taxon>Bacilli</taxon>
        <taxon>Lactobacillales</taxon>
        <taxon>Lactobacillaceae</taxon>
        <taxon>Ligilactobacillus</taxon>
    </lineage>
</organism>
<dbReference type="Proteomes" id="UP000051048">
    <property type="component" value="Unassembled WGS sequence"/>
</dbReference>
<evidence type="ECO:0000256" key="1">
    <source>
        <dbReference type="SAM" id="MobiDB-lite"/>
    </source>
</evidence>
<feature type="region of interest" description="Disordered" evidence="1">
    <location>
        <begin position="55"/>
        <end position="75"/>
    </location>
</feature>
<dbReference type="STRING" id="1423740.FC36_GL000744"/>
<dbReference type="AlphaFoldDB" id="A0A0R1TWQ5"/>
<dbReference type="EMBL" id="AZFH01000015">
    <property type="protein sequence ID" value="KRL83176.1"/>
    <property type="molecule type" value="Genomic_DNA"/>
</dbReference>
<dbReference type="PATRIC" id="fig|1423740.3.peg.791"/>
<reference evidence="2 3" key="1">
    <citation type="journal article" date="2015" name="Genome Announc.">
        <title>Expanding the biotechnology potential of lactobacilli through comparative genomics of 213 strains and associated genera.</title>
        <authorList>
            <person name="Sun Z."/>
            <person name="Harris H.M."/>
            <person name="McCann A."/>
            <person name="Guo C."/>
            <person name="Argimon S."/>
            <person name="Zhang W."/>
            <person name="Yang X."/>
            <person name="Jeffery I.B."/>
            <person name="Cooney J.C."/>
            <person name="Kagawa T.F."/>
            <person name="Liu W."/>
            <person name="Song Y."/>
            <person name="Salvetti E."/>
            <person name="Wrobel A."/>
            <person name="Rasinkangas P."/>
            <person name="Parkhill J."/>
            <person name="Rea M.C."/>
            <person name="O'Sullivan O."/>
            <person name="Ritari J."/>
            <person name="Douillard F.P."/>
            <person name="Paul Ross R."/>
            <person name="Yang R."/>
            <person name="Briner A.E."/>
            <person name="Felis G.E."/>
            <person name="de Vos W.M."/>
            <person name="Barrangou R."/>
            <person name="Klaenhammer T.R."/>
            <person name="Caufield P.W."/>
            <person name="Cui Y."/>
            <person name="Zhang H."/>
            <person name="O'Toole P.W."/>
        </authorList>
    </citation>
    <scope>NUCLEOTIDE SEQUENCE [LARGE SCALE GENOMIC DNA]</scope>
    <source>
        <strain evidence="2 3">DSM 15833</strain>
    </source>
</reference>
<dbReference type="RefSeq" id="WP_025020974.1">
    <property type="nucleotide sequence ID" value="NZ_AZFH01000015.1"/>
</dbReference>
<evidence type="ECO:0000313" key="2">
    <source>
        <dbReference type="EMBL" id="KRL83176.1"/>
    </source>
</evidence>
<dbReference type="OrthoDB" id="9972802at2"/>
<proteinExistence type="predicted"/>
<protein>
    <submittedName>
        <fullName evidence="2">Uncharacterized protein</fullName>
    </submittedName>
</protein>